<dbReference type="Pfam" id="PF13154">
    <property type="entry name" value="DUF3991"/>
    <property type="match status" value="1"/>
</dbReference>
<feature type="domain" description="DUF3991" evidence="1">
    <location>
        <begin position="170"/>
        <end position="235"/>
    </location>
</feature>
<evidence type="ECO:0000259" key="1">
    <source>
        <dbReference type="Pfam" id="PF13154"/>
    </source>
</evidence>
<dbReference type="Pfam" id="PF13155">
    <property type="entry name" value="Toprim_2"/>
    <property type="match status" value="1"/>
</dbReference>
<dbReference type="Gene3D" id="3.40.1360.10">
    <property type="match status" value="1"/>
</dbReference>
<dbReference type="EMBL" id="NIZW01000048">
    <property type="protein sequence ID" value="PHQ31484.1"/>
    <property type="molecule type" value="Genomic_DNA"/>
</dbReference>
<dbReference type="Proteomes" id="UP000225740">
    <property type="component" value="Unassembled WGS sequence"/>
</dbReference>
<comment type="caution">
    <text evidence="2">The sequence shown here is derived from an EMBL/GenBank/DDBJ whole genome shotgun (WGS) entry which is preliminary data.</text>
</comment>
<reference evidence="2 3" key="1">
    <citation type="submission" date="2017-06" db="EMBL/GenBank/DDBJ databases">
        <title>Description of Rhodopirellula bahusiensis sp. nov.</title>
        <authorList>
            <person name="Kizina J."/>
            <person name="Harder J."/>
        </authorList>
    </citation>
    <scope>NUCLEOTIDE SEQUENCE [LARGE SCALE GENOMIC DNA]</scope>
    <source>
        <strain evidence="2 3">SWK21</strain>
    </source>
</reference>
<dbReference type="InterPro" id="IPR025054">
    <property type="entry name" value="DUF3991"/>
</dbReference>
<accession>A0A2G1VXH1</accession>
<name>A0A2G1VXH1_9BACT</name>
<organism evidence="2 3">
    <name type="scientific">Rhodopirellula bahusiensis</name>
    <dbReference type="NCBI Taxonomy" id="2014065"/>
    <lineage>
        <taxon>Bacteria</taxon>
        <taxon>Pseudomonadati</taxon>
        <taxon>Planctomycetota</taxon>
        <taxon>Planctomycetia</taxon>
        <taxon>Pirellulales</taxon>
        <taxon>Pirellulaceae</taxon>
        <taxon>Rhodopirellula</taxon>
    </lineage>
</organism>
<dbReference type="AlphaFoldDB" id="A0A2G1VXH1"/>
<dbReference type="CDD" id="cd00188">
    <property type="entry name" value="TOPRIM"/>
    <property type="match status" value="1"/>
</dbReference>
<keyword evidence="3" id="KW-1185">Reference proteome</keyword>
<evidence type="ECO:0000313" key="2">
    <source>
        <dbReference type="EMBL" id="PHQ31484.1"/>
    </source>
</evidence>
<proteinExistence type="predicted"/>
<sequence>MVLFRCSARSRRLKFLQNTHSRAINTVMDRETELDRFKRDIALPVFCAGEFGYRVVPKKTSPNSCFMKNPLTGSKIAIQRNAKSLHWTYWSATDPGDRGGSIVDLVQHRTTDNLGQVRKRLRPWVGACPSSSLPIADDVPHDVTPTQPDVLEVRMAFQNAVRPLAAGQHRYLNNARHLTPELLSAPPFTGSVHSDKRGNAVFAHRDQTGVTGWESRNDKWKSFSSSGYKSLWFASPPANKRLCLVFAESAIDAISYGCLHPRADACYLSTGGQLSELQRELASSAMTKLPSGGEIIIAADNDAGGETFTKNFRDVLQQIGRDDLHFKEHAPRCDGVVKDWNDVLKQTPCNLLLHQSQSRGLDLN</sequence>
<evidence type="ECO:0000313" key="3">
    <source>
        <dbReference type="Proteomes" id="UP000225740"/>
    </source>
</evidence>
<gene>
    <name evidence="2" type="ORF">CEE69_30760</name>
</gene>
<protein>
    <recommendedName>
        <fullName evidence="1">DUF3991 domain-containing protein</fullName>
    </recommendedName>
</protein>